<reference evidence="8 9" key="1">
    <citation type="submission" date="2016-11" db="EMBL/GenBank/DDBJ databases">
        <authorList>
            <person name="Jaros S."/>
            <person name="Januszkiewicz K."/>
            <person name="Wedrychowicz H."/>
        </authorList>
    </citation>
    <scope>NUCLEOTIDE SEQUENCE [LARGE SCALE GENOMIC DNA]</scope>
    <source>
        <strain evidence="8 9">DSM 15929</strain>
    </source>
</reference>
<keyword evidence="3" id="KW-0807">Transducer</keyword>
<evidence type="ECO:0000256" key="3">
    <source>
        <dbReference type="PROSITE-ProRule" id="PRU00284"/>
    </source>
</evidence>
<dbReference type="Pfam" id="PF00015">
    <property type="entry name" value="MCPsignal"/>
    <property type="match status" value="1"/>
</dbReference>
<dbReference type="InterPro" id="IPR003660">
    <property type="entry name" value="HAMP_dom"/>
</dbReference>
<dbReference type="InterPro" id="IPR004089">
    <property type="entry name" value="MCPsignal_dom"/>
</dbReference>
<evidence type="ECO:0000259" key="6">
    <source>
        <dbReference type="PROSITE" id="PS50111"/>
    </source>
</evidence>
<comment type="similarity">
    <text evidence="2">Belongs to the methyl-accepting chemotaxis (MCP) protein family.</text>
</comment>
<evidence type="ECO:0000256" key="4">
    <source>
        <dbReference type="SAM" id="Coils"/>
    </source>
</evidence>
<name>A0A1M7CWV5_9FIRM</name>
<dbReference type="PRINTS" id="PR00260">
    <property type="entry name" value="CHEMTRNSDUCR"/>
</dbReference>
<dbReference type="InterPro" id="IPR004090">
    <property type="entry name" value="Chemotax_Me-accpt_rcpt"/>
</dbReference>
<evidence type="ECO:0000313" key="9">
    <source>
        <dbReference type="Proteomes" id="UP000184386"/>
    </source>
</evidence>
<feature type="domain" description="HAMP" evidence="7">
    <location>
        <begin position="214"/>
        <end position="267"/>
    </location>
</feature>
<dbReference type="SUPFAM" id="SSF58104">
    <property type="entry name" value="Methyl-accepting chemotaxis protein (MCP) signaling domain"/>
    <property type="match status" value="1"/>
</dbReference>
<dbReference type="STRING" id="1121322.SAMN02745136_05537"/>
<feature type="coiled-coil region" evidence="4">
    <location>
        <begin position="337"/>
        <end position="364"/>
    </location>
</feature>
<evidence type="ECO:0000256" key="1">
    <source>
        <dbReference type="ARBA" id="ARBA00022500"/>
    </source>
</evidence>
<dbReference type="GO" id="GO:0007165">
    <property type="term" value="P:signal transduction"/>
    <property type="evidence" value="ECO:0007669"/>
    <property type="project" value="UniProtKB-KW"/>
</dbReference>
<dbReference type="InterPro" id="IPR051310">
    <property type="entry name" value="MCP_chemotaxis"/>
</dbReference>
<dbReference type="OrthoDB" id="9814363at2"/>
<dbReference type="AlphaFoldDB" id="A0A1M7CWV5"/>
<accession>A0A1M7CWV5</accession>
<dbReference type="SMART" id="SM00283">
    <property type="entry name" value="MA"/>
    <property type="match status" value="1"/>
</dbReference>
<protein>
    <submittedName>
        <fullName evidence="8">Methyl-accepting chemotaxis protein</fullName>
    </submittedName>
</protein>
<dbReference type="RefSeq" id="WP_073280424.1">
    <property type="nucleotide sequence ID" value="NZ_FRAC01000047.1"/>
</dbReference>
<keyword evidence="5" id="KW-0812">Transmembrane</keyword>
<feature type="transmembrane region" description="Helical" evidence="5">
    <location>
        <begin position="187"/>
        <end position="210"/>
    </location>
</feature>
<dbReference type="Pfam" id="PF00672">
    <property type="entry name" value="HAMP"/>
    <property type="match status" value="1"/>
</dbReference>
<dbReference type="PROSITE" id="PS50885">
    <property type="entry name" value="HAMP"/>
    <property type="match status" value="1"/>
</dbReference>
<dbReference type="Pfam" id="PF12729">
    <property type="entry name" value="4HB_MCP_1"/>
    <property type="match status" value="1"/>
</dbReference>
<keyword evidence="5" id="KW-0472">Membrane</keyword>
<dbReference type="Proteomes" id="UP000184386">
    <property type="component" value="Unassembled WGS sequence"/>
</dbReference>
<dbReference type="PROSITE" id="PS50111">
    <property type="entry name" value="CHEMOTAXIS_TRANSDUC_2"/>
    <property type="match status" value="1"/>
</dbReference>
<gene>
    <name evidence="8" type="ORF">SAMN02745136_05537</name>
</gene>
<sequence length="556" mass="59759">MKDFKDFSIARKLLTGFFAMVIIALIIGAMGIYGMIKINNMDTYLYENQMAPVKNLSNAVMNLYKIRIDTRDAAINAGDLEVIEKLKQNYLNEKEIFLADSEEYKKSITNPDTLELLVEANNLFEESYDPIIQECFDKAASGNSEGVTALLDKASGIVQKIFDNYDKILDKRMESAKQTSDSNGSTAFALTIILIIISIFGALAAILLGLKLSRIISKPIEQVVAAAKEISNGRVDIKLVGIDSKDETGQLAVAFTEMVEGIQKQVRVAELISSGDFTQQVPLRSKEDVLGLALIKIEKDLSETLNAISVASEQVNAGAGQIADAAQLLASGAAEQAATVEEINASIENVAEQAEQNAHNVRKAAEYVSQSEEGIHNGNAHMQSLNSAMDEISKASGKIYDITKMIEEIAAQTNLLSLNAAIEAARAGDAGKGFAVVASEVRDLAKQSADAAKQTSELIQKSVDTVAEGERLAAETLLILNDVAQQSHLVSNAIRDIEMASSEQAATIEQINEGITQVSAVVQTNAATAEESSASSEELAAQAQSLRAEIGKFKMQ</sequence>
<dbReference type="Gene3D" id="1.10.287.950">
    <property type="entry name" value="Methyl-accepting chemotaxis protein"/>
    <property type="match status" value="1"/>
</dbReference>
<evidence type="ECO:0000259" key="7">
    <source>
        <dbReference type="PROSITE" id="PS50885"/>
    </source>
</evidence>
<evidence type="ECO:0000313" key="8">
    <source>
        <dbReference type="EMBL" id="SHL71613.1"/>
    </source>
</evidence>
<dbReference type="PANTHER" id="PTHR43531">
    <property type="entry name" value="PROTEIN ICFG"/>
    <property type="match status" value="1"/>
</dbReference>
<evidence type="ECO:0000256" key="5">
    <source>
        <dbReference type="SAM" id="Phobius"/>
    </source>
</evidence>
<keyword evidence="5" id="KW-1133">Transmembrane helix</keyword>
<dbReference type="PANTHER" id="PTHR43531:SF11">
    <property type="entry name" value="METHYL-ACCEPTING CHEMOTAXIS PROTEIN 3"/>
    <property type="match status" value="1"/>
</dbReference>
<keyword evidence="1" id="KW-0145">Chemotaxis</keyword>
<keyword evidence="4" id="KW-0175">Coiled coil</keyword>
<evidence type="ECO:0000256" key="2">
    <source>
        <dbReference type="ARBA" id="ARBA00029447"/>
    </source>
</evidence>
<dbReference type="CDD" id="cd06225">
    <property type="entry name" value="HAMP"/>
    <property type="match status" value="1"/>
</dbReference>
<dbReference type="SMART" id="SM00304">
    <property type="entry name" value="HAMP"/>
    <property type="match status" value="1"/>
</dbReference>
<dbReference type="InterPro" id="IPR024478">
    <property type="entry name" value="HlyB_4HB_MCP"/>
</dbReference>
<dbReference type="GO" id="GO:0006935">
    <property type="term" value="P:chemotaxis"/>
    <property type="evidence" value="ECO:0007669"/>
    <property type="project" value="UniProtKB-KW"/>
</dbReference>
<proteinExistence type="inferred from homology"/>
<dbReference type="GO" id="GO:0004888">
    <property type="term" value="F:transmembrane signaling receptor activity"/>
    <property type="evidence" value="ECO:0007669"/>
    <property type="project" value="InterPro"/>
</dbReference>
<feature type="domain" description="Methyl-accepting transducer" evidence="6">
    <location>
        <begin position="311"/>
        <end position="540"/>
    </location>
</feature>
<organism evidence="8 9">
    <name type="scientific">Anaerocolumna jejuensis DSM 15929</name>
    <dbReference type="NCBI Taxonomy" id="1121322"/>
    <lineage>
        <taxon>Bacteria</taxon>
        <taxon>Bacillati</taxon>
        <taxon>Bacillota</taxon>
        <taxon>Clostridia</taxon>
        <taxon>Lachnospirales</taxon>
        <taxon>Lachnospiraceae</taxon>
        <taxon>Anaerocolumna</taxon>
    </lineage>
</organism>
<dbReference type="EMBL" id="FRAC01000047">
    <property type="protein sequence ID" value="SHL71613.1"/>
    <property type="molecule type" value="Genomic_DNA"/>
</dbReference>
<feature type="transmembrane region" description="Helical" evidence="5">
    <location>
        <begin position="12"/>
        <end position="36"/>
    </location>
</feature>
<dbReference type="Gene3D" id="6.10.340.10">
    <property type="match status" value="1"/>
</dbReference>
<dbReference type="GO" id="GO:0005886">
    <property type="term" value="C:plasma membrane"/>
    <property type="evidence" value="ECO:0007669"/>
    <property type="project" value="TreeGrafter"/>
</dbReference>
<keyword evidence="9" id="KW-1185">Reference proteome</keyword>